<proteinExistence type="predicted"/>
<dbReference type="EMBL" id="JANFZH010000001">
    <property type="protein sequence ID" value="MCQ4838383.1"/>
    <property type="molecule type" value="Genomic_DNA"/>
</dbReference>
<dbReference type="RefSeq" id="WP_066863619.1">
    <property type="nucleotide sequence ID" value="NZ_CABKVV010000013.1"/>
</dbReference>
<name>A0ABT1RUP8_9FIRM</name>
<evidence type="ECO:0000256" key="2">
    <source>
        <dbReference type="SAM" id="MobiDB-lite"/>
    </source>
</evidence>
<protein>
    <submittedName>
        <fullName evidence="3">Sortase</fullName>
    </submittedName>
</protein>
<organism evidence="3 4">
    <name type="scientific">Neglectibacter timonensis</name>
    <dbReference type="NCBI Taxonomy" id="1776382"/>
    <lineage>
        <taxon>Bacteria</taxon>
        <taxon>Bacillati</taxon>
        <taxon>Bacillota</taxon>
        <taxon>Clostridia</taxon>
        <taxon>Eubacteriales</taxon>
        <taxon>Oscillospiraceae</taxon>
        <taxon>Neglectibacter</taxon>
    </lineage>
</organism>
<dbReference type="Proteomes" id="UP001524473">
    <property type="component" value="Unassembled WGS sequence"/>
</dbReference>
<gene>
    <name evidence="3" type="ORF">NE695_00465</name>
</gene>
<evidence type="ECO:0000313" key="4">
    <source>
        <dbReference type="Proteomes" id="UP001524473"/>
    </source>
</evidence>
<dbReference type="InterPro" id="IPR005754">
    <property type="entry name" value="Sortase"/>
</dbReference>
<evidence type="ECO:0000256" key="1">
    <source>
        <dbReference type="ARBA" id="ARBA00022801"/>
    </source>
</evidence>
<dbReference type="SUPFAM" id="SSF63817">
    <property type="entry name" value="Sortase"/>
    <property type="match status" value="1"/>
</dbReference>
<dbReference type="Pfam" id="PF04203">
    <property type="entry name" value="Sortase"/>
    <property type="match status" value="1"/>
</dbReference>
<keyword evidence="1" id="KW-0378">Hydrolase</keyword>
<dbReference type="InterPro" id="IPR023365">
    <property type="entry name" value="Sortase_dom-sf"/>
</dbReference>
<evidence type="ECO:0000313" key="3">
    <source>
        <dbReference type="EMBL" id="MCQ4838383.1"/>
    </source>
</evidence>
<sequence>MPNKKPAVILLSLGAVLLLCGGLWLGSNANAGQKAAVSARQILAEMGRPAAPRPSPSAPPSESSSQPTVQELASDALGILEIPSLSLELPVLDDCSEELLERSVCRYAGTDPSLPGFVIAGHSYEEHFGMLSRLAEGNSVVFYLRDGTELQYSVAELAYISGNAPEELQAEDWDLTLFTCSFDGSDRLLIRCKRT</sequence>
<comment type="caution">
    <text evidence="3">The sequence shown here is derived from an EMBL/GenBank/DDBJ whole genome shotgun (WGS) entry which is preliminary data.</text>
</comment>
<dbReference type="Gene3D" id="2.40.260.10">
    <property type="entry name" value="Sortase"/>
    <property type="match status" value="1"/>
</dbReference>
<feature type="region of interest" description="Disordered" evidence="2">
    <location>
        <begin position="47"/>
        <end position="69"/>
    </location>
</feature>
<reference evidence="3 4" key="1">
    <citation type="submission" date="2022-06" db="EMBL/GenBank/DDBJ databases">
        <title>Isolation of gut microbiota from human fecal samples.</title>
        <authorList>
            <person name="Pamer E.G."/>
            <person name="Barat B."/>
            <person name="Waligurski E."/>
            <person name="Medina S."/>
            <person name="Paddock L."/>
            <person name="Mostad J."/>
        </authorList>
    </citation>
    <scope>NUCLEOTIDE SEQUENCE [LARGE SCALE GENOMIC DNA]</scope>
    <source>
        <strain evidence="3 4">DFI.9.73</strain>
    </source>
</reference>
<dbReference type="GeneID" id="90532328"/>
<dbReference type="CDD" id="cd00004">
    <property type="entry name" value="Sortase"/>
    <property type="match status" value="1"/>
</dbReference>
<keyword evidence="4" id="KW-1185">Reference proteome</keyword>
<accession>A0ABT1RUP8</accession>